<keyword evidence="2" id="KW-1185">Reference proteome</keyword>
<evidence type="ECO:0000313" key="2">
    <source>
        <dbReference type="Proteomes" id="UP000199622"/>
    </source>
</evidence>
<dbReference type="RefSeq" id="WP_167384512.1">
    <property type="nucleotide sequence ID" value="NZ_FNSO01000003.1"/>
</dbReference>
<dbReference type="AlphaFoldDB" id="A0A1H4JAI9"/>
<proteinExistence type="predicted"/>
<dbReference type="Proteomes" id="UP000199622">
    <property type="component" value="Unassembled WGS sequence"/>
</dbReference>
<accession>A0A1H4JAI9</accession>
<organism evidence="1 2">
    <name type="scientific">Amycolatopsis tolypomycina</name>
    <dbReference type="NCBI Taxonomy" id="208445"/>
    <lineage>
        <taxon>Bacteria</taxon>
        <taxon>Bacillati</taxon>
        <taxon>Actinomycetota</taxon>
        <taxon>Actinomycetes</taxon>
        <taxon>Pseudonocardiales</taxon>
        <taxon>Pseudonocardiaceae</taxon>
        <taxon>Amycolatopsis</taxon>
    </lineage>
</organism>
<sequence length="58" mass="6400">MTAPPQPPPRPRIRIECGLCGQHTAYLSGGFVVCPCTAPAEHAAHLARRHNQRGDHYR</sequence>
<dbReference type="EMBL" id="FNSO01000003">
    <property type="protein sequence ID" value="SEB43263.1"/>
    <property type="molecule type" value="Genomic_DNA"/>
</dbReference>
<name>A0A1H4JAI9_9PSEU</name>
<protein>
    <submittedName>
        <fullName evidence="1">Uncharacterized protein</fullName>
    </submittedName>
</protein>
<evidence type="ECO:0000313" key="1">
    <source>
        <dbReference type="EMBL" id="SEB43263.1"/>
    </source>
</evidence>
<gene>
    <name evidence="1" type="ORF">SAMN04489727_1697</name>
</gene>
<reference evidence="2" key="1">
    <citation type="submission" date="2016-10" db="EMBL/GenBank/DDBJ databases">
        <authorList>
            <person name="Varghese N."/>
            <person name="Submissions S."/>
        </authorList>
    </citation>
    <scope>NUCLEOTIDE SEQUENCE [LARGE SCALE GENOMIC DNA]</scope>
    <source>
        <strain evidence="2">DSM 44544</strain>
    </source>
</reference>
<dbReference type="STRING" id="208445.SAMN04489727_1697"/>